<comment type="caution">
    <text evidence="1">The sequence shown here is derived from an EMBL/GenBank/DDBJ whole genome shotgun (WGS) entry which is preliminary data.</text>
</comment>
<gene>
    <name evidence="1" type="ORF">PXEA_LOCUS14166</name>
</gene>
<proteinExistence type="predicted"/>
<protein>
    <submittedName>
        <fullName evidence="1">Uncharacterized protein</fullName>
    </submittedName>
</protein>
<keyword evidence="2" id="KW-1185">Reference proteome</keyword>
<dbReference type="Proteomes" id="UP000784294">
    <property type="component" value="Unassembled WGS sequence"/>
</dbReference>
<accession>A0A3S5BVU2</accession>
<dbReference type="EMBL" id="CAAALY010047752">
    <property type="protein sequence ID" value="VEL20726.1"/>
    <property type="molecule type" value="Genomic_DNA"/>
</dbReference>
<name>A0A3S5BVU2_9PLAT</name>
<organism evidence="1 2">
    <name type="scientific">Protopolystoma xenopodis</name>
    <dbReference type="NCBI Taxonomy" id="117903"/>
    <lineage>
        <taxon>Eukaryota</taxon>
        <taxon>Metazoa</taxon>
        <taxon>Spiralia</taxon>
        <taxon>Lophotrochozoa</taxon>
        <taxon>Platyhelminthes</taxon>
        <taxon>Monogenea</taxon>
        <taxon>Polyopisthocotylea</taxon>
        <taxon>Polystomatidea</taxon>
        <taxon>Polystomatidae</taxon>
        <taxon>Protopolystoma</taxon>
    </lineage>
</organism>
<evidence type="ECO:0000313" key="1">
    <source>
        <dbReference type="EMBL" id="VEL20726.1"/>
    </source>
</evidence>
<dbReference type="AlphaFoldDB" id="A0A3S5BVU2"/>
<sequence length="162" mass="18517">MHINGSSFQDTSSSDLKAGGDFAFHKDQCQEFKALETGDHHLVETQFPYESYSTSFVTPDRLSDRLIDAPLNEADNTNQRFEDSQVMYTSPQINWGHPLGLPAPALPSLDGNFLNFSSQFSAFVYSIFDQLLLYFEHAVSLLDNFFVNFKKFFDFSHLSFHH</sequence>
<evidence type="ECO:0000313" key="2">
    <source>
        <dbReference type="Proteomes" id="UP000784294"/>
    </source>
</evidence>
<reference evidence="1" key="1">
    <citation type="submission" date="2018-11" db="EMBL/GenBank/DDBJ databases">
        <authorList>
            <consortium name="Pathogen Informatics"/>
        </authorList>
    </citation>
    <scope>NUCLEOTIDE SEQUENCE</scope>
</reference>